<dbReference type="GO" id="GO:0012505">
    <property type="term" value="C:endomembrane system"/>
    <property type="evidence" value="ECO:0007669"/>
    <property type="project" value="TreeGrafter"/>
</dbReference>
<dbReference type="EMBL" id="JAYMYQ010000003">
    <property type="protein sequence ID" value="KAK7345676.1"/>
    <property type="molecule type" value="Genomic_DNA"/>
</dbReference>
<accession>A0AAN9M0R3</accession>
<evidence type="ECO:0000256" key="8">
    <source>
        <dbReference type="ARBA" id="ARBA00023065"/>
    </source>
</evidence>
<feature type="transmembrane region" description="Helical" evidence="12">
    <location>
        <begin position="24"/>
        <end position="43"/>
    </location>
</feature>
<dbReference type="Pfam" id="PF23259">
    <property type="entry name" value="CHX17_C"/>
    <property type="match status" value="1"/>
</dbReference>
<keyword evidence="5 12" id="KW-0812">Transmembrane</keyword>
<evidence type="ECO:0000256" key="7">
    <source>
        <dbReference type="ARBA" id="ARBA00022989"/>
    </source>
</evidence>
<feature type="domain" description="Cation/H(+) antiporter central" evidence="14">
    <location>
        <begin position="484"/>
        <end position="631"/>
    </location>
</feature>
<organism evidence="16 17">
    <name type="scientific">Canavalia gladiata</name>
    <name type="common">Sword bean</name>
    <name type="synonym">Dolichos gladiatus</name>
    <dbReference type="NCBI Taxonomy" id="3824"/>
    <lineage>
        <taxon>Eukaryota</taxon>
        <taxon>Viridiplantae</taxon>
        <taxon>Streptophyta</taxon>
        <taxon>Embryophyta</taxon>
        <taxon>Tracheophyta</taxon>
        <taxon>Spermatophyta</taxon>
        <taxon>Magnoliopsida</taxon>
        <taxon>eudicotyledons</taxon>
        <taxon>Gunneridae</taxon>
        <taxon>Pentapetalae</taxon>
        <taxon>rosids</taxon>
        <taxon>fabids</taxon>
        <taxon>Fabales</taxon>
        <taxon>Fabaceae</taxon>
        <taxon>Papilionoideae</taxon>
        <taxon>50 kb inversion clade</taxon>
        <taxon>NPAAA clade</taxon>
        <taxon>indigoferoid/millettioid clade</taxon>
        <taxon>Phaseoleae</taxon>
        <taxon>Canavalia</taxon>
    </lineage>
</organism>
<evidence type="ECO:0000256" key="6">
    <source>
        <dbReference type="ARBA" id="ARBA00022958"/>
    </source>
</evidence>
<evidence type="ECO:0000256" key="4">
    <source>
        <dbReference type="ARBA" id="ARBA00022538"/>
    </source>
</evidence>
<keyword evidence="8" id="KW-0406">Ion transport</keyword>
<dbReference type="PANTHER" id="PTHR32468">
    <property type="entry name" value="CATION/H + ANTIPORTER"/>
    <property type="match status" value="1"/>
</dbReference>
<feature type="transmembrane region" description="Helical" evidence="12">
    <location>
        <begin position="267"/>
        <end position="293"/>
    </location>
</feature>
<feature type="domain" description="Cation/H(+) antiporter C-terminal" evidence="15">
    <location>
        <begin position="645"/>
        <end position="809"/>
    </location>
</feature>
<reference evidence="16 17" key="1">
    <citation type="submission" date="2024-01" db="EMBL/GenBank/DDBJ databases">
        <title>The genomes of 5 underutilized Papilionoideae crops provide insights into root nodulation and disease resistanc.</title>
        <authorList>
            <person name="Jiang F."/>
        </authorList>
    </citation>
    <scope>NUCLEOTIDE SEQUENCE [LARGE SCALE GENOMIC DNA]</scope>
    <source>
        <strain evidence="16">LVBAO_FW01</strain>
        <tissue evidence="16">Leaves</tissue>
    </source>
</reference>
<evidence type="ECO:0000256" key="2">
    <source>
        <dbReference type="ARBA" id="ARBA00022448"/>
    </source>
</evidence>
<gene>
    <name evidence="16" type="ORF">VNO77_16285</name>
</gene>
<evidence type="ECO:0000256" key="3">
    <source>
        <dbReference type="ARBA" id="ARBA00022449"/>
    </source>
</evidence>
<feature type="transmembrane region" description="Helical" evidence="12">
    <location>
        <begin position="92"/>
        <end position="113"/>
    </location>
</feature>
<dbReference type="InterPro" id="IPR057291">
    <property type="entry name" value="CHX17_2nd"/>
</dbReference>
<keyword evidence="9 12" id="KW-0472">Membrane</keyword>
<feature type="transmembrane region" description="Helical" evidence="12">
    <location>
        <begin position="120"/>
        <end position="142"/>
    </location>
</feature>
<comment type="subcellular location">
    <subcellularLocation>
        <location evidence="1">Membrane</location>
        <topology evidence="1">Multi-pass membrane protein</topology>
    </subcellularLocation>
</comment>
<evidence type="ECO:0000256" key="10">
    <source>
        <dbReference type="ARBA" id="ARBA00038341"/>
    </source>
</evidence>
<feature type="transmembrane region" description="Helical" evidence="12">
    <location>
        <begin position="313"/>
        <end position="329"/>
    </location>
</feature>
<name>A0AAN9M0R3_CANGL</name>
<dbReference type="GO" id="GO:0006813">
    <property type="term" value="P:potassium ion transport"/>
    <property type="evidence" value="ECO:0007669"/>
    <property type="project" value="UniProtKB-KW"/>
</dbReference>
<dbReference type="Pfam" id="PF00999">
    <property type="entry name" value="Na_H_Exchanger"/>
    <property type="match status" value="1"/>
</dbReference>
<dbReference type="Gene3D" id="1.20.1530.20">
    <property type="match status" value="1"/>
</dbReference>
<keyword evidence="4" id="KW-0633">Potassium transport</keyword>
<evidence type="ECO:0000256" key="1">
    <source>
        <dbReference type="ARBA" id="ARBA00004141"/>
    </source>
</evidence>
<dbReference type="InterPro" id="IPR057290">
    <property type="entry name" value="CHX17_C"/>
</dbReference>
<dbReference type="AlphaFoldDB" id="A0AAN9M0R3"/>
<evidence type="ECO:0000259" key="15">
    <source>
        <dbReference type="Pfam" id="PF23259"/>
    </source>
</evidence>
<feature type="transmembrane region" description="Helical" evidence="12">
    <location>
        <begin position="405"/>
        <end position="427"/>
    </location>
</feature>
<dbReference type="GO" id="GO:0015297">
    <property type="term" value="F:antiporter activity"/>
    <property type="evidence" value="ECO:0007669"/>
    <property type="project" value="UniProtKB-KW"/>
</dbReference>
<keyword evidence="3" id="KW-0050">Antiport</keyword>
<evidence type="ECO:0000313" key="16">
    <source>
        <dbReference type="EMBL" id="KAK7345676.1"/>
    </source>
</evidence>
<feature type="transmembrane region" description="Helical" evidence="12">
    <location>
        <begin position="190"/>
        <end position="213"/>
    </location>
</feature>
<feature type="domain" description="Cation/H+ exchanger transmembrane" evidence="13">
    <location>
        <begin position="41"/>
        <end position="423"/>
    </location>
</feature>
<comment type="caution">
    <text evidence="16">The sequence shown here is derived from an EMBL/GenBank/DDBJ whole genome shotgun (WGS) entry which is preliminary data.</text>
</comment>
<evidence type="ECO:0000256" key="12">
    <source>
        <dbReference type="SAM" id="Phobius"/>
    </source>
</evidence>
<proteinExistence type="inferred from homology"/>
<dbReference type="InterPro" id="IPR050794">
    <property type="entry name" value="CPA2_transporter"/>
</dbReference>
<dbReference type="PANTHER" id="PTHR32468:SF0">
    <property type="entry name" value="K(+)_H(+) ANTIPORTER 1"/>
    <property type="match status" value="1"/>
</dbReference>
<feature type="transmembrane region" description="Helical" evidence="12">
    <location>
        <begin position="225"/>
        <end position="246"/>
    </location>
</feature>
<evidence type="ECO:0000259" key="14">
    <source>
        <dbReference type="Pfam" id="PF23256"/>
    </source>
</evidence>
<dbReference type="Proteomes" id="UP001367508">
    <property type="component" value="Unassembled WGS sequence"/>
</dbReference>
<evidence type="ECO:0000256" key="5">
    <source>
        <dbReference type="ARBA" id="ARBA00022692"/>
    </source>
</evidence>
<dbReference type="InterPro" id="IPR006153">
    <property type="entry name" value="Cation/H_exchanger_TM"/>
</dbReference>
<feature type="transmembrane region" description="Helical" evidence="12">
    <location>
        <begin position="374"/>
        <end position="393"/>
    </location>
</feature>
<protein>
    <recommendedName>
        <fullName evidence="18">Cation/H+ exchanger domain-containing protein</fullName>
    </recommendedName>
</protein>
<keyword evidence="2" id="KW-0813">Transport</keyword>
<dbReference type="GO" id="GO:0016020">
    <property type="term" value="C:membrane"/>
    <property type="evidence" value="ECO:0007669"/>
    <property type="project" value="UniProtKB-SubCell"/>
</dbReference>
<evidence type="ECO:0000259" key="13">
    <source>
        <dbReference type="Pfam" id="PF00999"/>
    </source>
</evidence>
<dbReference type="GO" id="GO:0006885">
    <property type="term" value="P:regulation of pH"/>
    <property type="evidence" value="ECO:0007669"/>
    <property type="project" value="TreeGrafter"/>
</dbReference>
<keyword evidence="6" id="KW-0630">Potassium</keyword>
<dbReference type="Gene3D" id="3.40.50.12370">
    <property type="match status" value="1"/>
</dbReference>
<feature type="region of interest" description="Disordered" evidence="11">
    <location>
        <begin position="686"/>
        <end position="718"/>
    </location>
</feature>
<evidence type="ECO:0000256" key="9">
    <source>
        <dbReference type="ARBA" id="ARBA00023136"/>
    </source>
</evidence>
<keyword evidence="17" id="KW-1185">Reference proteome</keyword>
<feature type="transmembrane region" description="Helical" evidence="12">
    <location>
        <begin position="341"/>
        <end position="362"/>
    </location>
</feature>
<feature type="transmembrane region" description="Helical" evidence="12">
    <location>
        <begin position="154"/>
        <end position="178"/>
    </location>
</feature>
<evidence type="ECO:0008006" key="18">
    <source>
        <dbReference type="Google" id="ProtNLM"/>
    </source>
</evidence>
<comment type="similarity">
    <text evidence="10">Belongs to the monovalent cation:proton antiporter 2 (CPA2) transporter (TC 2.A.37) family. CHX (TC 2.A.37.4) subfamily.</text>
</comment>
<evidence type="ECO:0000313" key="17">
    <source>
        <dbReference type="Proteomes" id="UP001367508"/>
    </source>
</evidence>
<dbReference type="InterPro" id="IPR038770">
    <property type="entry name" value="Na+/solute_symporter_sf"/>
</dbReference>
<dbReference type="GO" id="GO:1902600">
    <property type="term" value="P:proton transmembrane transport"/>
    <property type="evidence" value="ECO:0007669"/>
    <property type="project" value="InterPro"/>
</dbReference>
<evidence type="ECO:0000256" key="11">
    <source>
        <dbReference type="SAM" id="MobiDB-lite"/>
    </source>
</evidence>
<keyword evidence="7 12" id="KW-1133">Transmembrane helix</keyword>
<dbReference type="Pfam" id="PF23256">
    <property type="entry name" value="CHX17_2nd"/>
    <property type="match status" value="1"/>
</dbReference>
<sequence>MAFNISSIKTSSNGAWQGDNPLNFAFPLLILQITLIIVVSRFLAFLFKPLRQPKVIAEIVGGVVLGPSVLGRNKSYMHHVFPSWSTPVLESVASIGLLYFLFLVGLELDLVAIRRSGSTALSIAVAGMSLPFASGIGLALFLRKAVDGADQVGFTQFVVFMGVAISITAFAVLARILAELKLLNTRAGGTAMAAAAFNDVAAWILLALAISLASGDSHKSPLVSVWVLLSGVAFVVFMMVVIKPVMKIVAGKCSPANGEVEETYMCLTLMCVLVFGFVTDTIGIHSVFGAFVFGLTVPKGAFADRLIERVEDFVLGILLPLYFASSGLKTNVASIKGAKGWGLLALVIATACAGKIVGTFAVALACKIPVRESLTIAVLMNTKGLVELIVLNIGKEKKVLNDEMFAILVLMALVTTFMTTPLVLSIYKQNHSKSSRTLRKLGDLEPSEKSTNELRVLACVHGANNVPSIVNFIESSRSAKNSSLKLFIMHLVELTERSSSIILAQNARKNEFVSFKRSSHVEWLDQLYRAFQAYSQLGQVSVRFVAVVSSLFTIHEDICHAADDKTVTLIILPFHKRWRKVEIEEEEEENNETSQSQVVENIGYGWRGVNQKVLKNAPCSVAMLVDRGYGNGPHTLGLSVDVTQQVCVLFFGGPDDREALELGDRISNHPAVKVTVVRFVQNDAVEGNDLSHPSSSNDSEKDYNSSIAKVKPQDEKDLDDTTMERFQMKWHGMVDCIEKVASNIMEEVLTIGKNKDYDLIIVGKGRFPSSLMADVADRQIEHEELGPIGDILASSTNEVVSSLLVIQQHDVTLAKDTPLSTVNEDVI</sequence>
<dbReference type="FunFam" id="1.20.1530.20:FF:000003">
    <property type="entry name" value="Cation/H(+) antiporter 15"/>
    <property type="match status" value="1"/>
</dbReference>